<dbReference type="InterPro" id="IPR057326">
    <property type="entry name" value="KR_dom"/>
</dbReference>
<dbReference type="InterPro" id="IPR020806">
    <property type="entry name" value="PKS_PP-bd"/>
</dbReference>
<dbReference type="InterPro" id="IPR020807">
    <property type="entry name" value="PKS_DH"/>
</dbReference>
<evidence type="ECO:0000256" key="1">
    <source>
        <dbReference type="ARBA" id="ARBA00022450"/>
    </source>
</evidence>
<reference evidence="8" key="1">
    <citation type="submission" date="2021-04" db="EMBL/GenBank/DDBJ databases">
        <title>Genome based classification of Actinospica acidithermotolerans sp. nov., an actinobacterium isolated from an Indonesian hot spring.</title>
        <authorList>
            <person name="Kusuma A.B."/>
            <person name="Putra K.E."/>
            <person name="Nafisah S."/>
            <person name="Loh J."/>
            <person name="Nouioui I."/>
            <person name="Goodfellow M."/>
        </authorList>
    </citation>
    <scope>NUCLEOTIDE SEQUENCE</scope>
    <source>
        <strain evidence="8">DSM 45618</strain>
    </source>
</reference>
<evidence type="ECO:0000256" key="4">
    <source>
        <dbReference type="PROSITE-ProRule" id="PRU01363"/>
    </source>
</evidence>
<dbReference type="Pfam" id="PF14765">
    <property type="entry name" value="PS-DH"/>
    <property type="match status" value="1"/>
</dbReference>
<evidence type="ECO:0000256" key="2">
    <source>
        <dbReference type="ARBA" id="ARBA00022553"/>
    </source>
</evidence>
<dbReference type="SUPFAM" id="SSF51735">
    <property type="entry name" value="NAD(P)-binding Rossmann-fold domains"/>
    <property type="match status" value="2"/>
</dbReference>
<dbReference type="InterPro" id="IPR049552">
    <property type="entry name" value="PKS_DH_N"/>
</dbReference>
<dbReference type="Gene3D" id="3.40.50.720">
    <property type="entry name" value="NAD(P)-binding Rossmann-like Domain"/>
    <property type="match status" value="1"/>
</dbReference>
<evidence type="ECO:0000313" key="8">
    <source>
        <dbReference type="EMBL" id="MBS2967014.1"/>
    </source>
</evidence>
<dbReference type="Pfam" id="PF21089">
    <property type="entry name" value="PKS_DH_N"/>
    <property type="match status" value="1"/>
</dbReference>
<dbReference type="SMART" id="SM01294">
    <property type="entry name" value="PKS_PP_betabranch"/>
    <property type="match status" value="1"/>
</dbReference>
<accession>A0A8J8BHN5</accession>
<dbReference type="Pfam" id="PF22953">
    <property type="entry name" value="SpnB_Rossmann"/>
    <property type="match status" value="1"/>
</dbReference>
<dbReference type="Gene3D" id="3.10.129.110">
    <property type="entry name" value="Polyketide synthase dehydratase"/>
    <property type="match status" value="1"/>
</dbReference>
<dbReference type="InterPro" id="IPR006162">
    <property type="entry name" value="Ppantetheine_attach_site"/>
</dbReference>
<dbReference type="InterPro" id="IPR013968">
    <property type="entry name" value="PKS_KR"/>
</dbReference>
<protein>
    <submittedName>
        <fullName evidence="8">SDR family NAD(P)-dependent oxidoreductase</fullName>
    </submittedName>
</protein>
<feature type="non-terminal residue" evidence="8">
    <location>
        <position position="958"/>
    </location>
</feature>
<dbReference type="PANTHER" id="PTHR43775">
    <property type="entry name" value="FATTY ACID SYNTHASE"/>
    <property type="match status" value="1"/>
</dbReference>
<evidence type="ECO:0000259" key="7">
    <source>
        <dbReference type="PROSITE" id="PS52019"/>
    </source>
</evidence>
<feature type="domain" description="Carrier" evidence="6">
    <location>
        <begin position="848"/>
        <end position="923"/>
    </location>
</feature>
<feature type="compositionally biased region" description="Basic and acidic residues" evidence="5">
    <location>
        <begin position="414"/>
        <end position="431"/>
    </location>
</feature>
<feature type="active site" description="Proton donor; for dehydratase activity" evidence="4">
    <location>
        <position position="251"/>
    </location>
</feature>
<dbReference type="GO" id="GO:0031177">
    <property type="term" value="F:phosphopantetheine binding"/>
    <property type="evidence" value="ECO:0007669"/>
    <property type="project" value="InterPro"/>
</dbReference>
<feature type="region of interest" description="C-terminal hotdog fold" evidence="4">
    <location>
        <begin position="192"/>
        <end position="336"/>
    </location>
</feature>
<dbReference type="SMART" id="SM00826">
    <property type="entry name" value="PKS_DH"/>
    <property type="match status" value="1"/>
</dbReference>
<dbReference type="FunFam" id="1.10.1200.10:FF:000007">
    <property type="entry name" value="Probable polyketide synthase pks17"/>
    <property type="match status" value="1"/>
</dbReference>
<evidence type="ECO:0000313" key="9">
    <source>
        <dbReference type="Proteomes" id="UP000677913"/>
    </source>
</evidence>
<dbReference type="InterPro" id="IPR050091">
    <property type="entry name" value="PKS_NRPS_Biosynth_Enz"/>
</dbReference>
<sequence length="958" mass="100739">TWPTTGHHTPLPTYPFQHQHFWPQTTAKPNDPASLGQTPTGHALLGAAITLPDETTLFTGRLSLRTHPWLAEHAVLGTTLLPGTAFLELALHAGRHTAGGRIEELAISSPLPIPDQDGVQLRVTVGVPDETGRRTIDIHSRSDQAADAYGLGFSEFDEPVQQWTHHATGFLTTEPAAPAPDADLAAWPPTNARELDTAHLYDALADLGYNYGPLFQGVVRAWLRGDDLFAEIHLPQGTGNSGFGIHPALLDASLHAMALGGPVGSDDTSDPSALRPPLPFNWTDVTLHATGARVLRIAMTNRSQDSCTIRAADESGANVITIGALICRPLSEGAMAQAGDDRRDLFELGWVPVGPIDTDATTTDLAIVGAASDELVRSLPQASFYTDLDALTDGPGIPATVLLICEPRVDKTSLDRTSVDESGIDESRGNESDGNESDGSVPSEVHTAAHRLLSVVQRWLADERLSGSRLVLLTSGAVATGEDACISDLTQAALWGMIRSVQAENPERFVLIDLDRDAASASAITVALAGGEPQVAIRAGELRVPRLARLAGSTVPAEQAAPLLDPEGTVLVTGATGTLGSLLTRHLVTRHGAKNLLLLSRRGEDAPGAADLRAELTALGADVRIAACDAADRDAVAAILAAIPEDRPLTALVHTAGTLDDGIVTALDPGRFDSVLRPKVDAAWHLHELTKEARLSAFVLFSSASGALGSPGQANYAAANAFLDALARHRRDCGLAATSLTWGLWEQSSELTKDLSQSDRARMAREGLVPIPAERGLALFDAAVTAGTPVVMPALLDLGALRRQAATGTLRPALRGMVRGNVKRREPAAGGGSQGARLSTLSGEERIKALLELVREQTAIVLGHDGTGSVDQETSFRGLGFDSLTAVELRNRLNAASGLRLPATLVFDYPTPAELAAYIGEQLGGPVAQTPTASLVVATRSAENEPIAVVGMGCRYPG</sequence>
<dbReference type="InterPro" id="IPR049900">
    <property type="entry name" value="PKS_mFAS_DH"/>
</dbReference>
<dbReference type="Pfam" id="PF08659">
    <property type="entry name" value="KR"/>
    <property type="match status" value="1"/>
</dbReference>
<dbReference type="PROSITE" id="PS00012">
    <property type="entry name" value="PHOSPHOPANTETHEINE"/>
    <property type="match status" value="1"/>
</dbReference>
<dbReference type="RefSeq" id="WP_211472640.1">
    <property type="nucleotide sequence ID" value="NZ_JAGSXH010000259.1"/>
</dbReference>
<keyword evidence="3" id="KW-0808">Transferase</keyword>
<dbReference type="PROSITE" id="PS50075">
    <property type="entry name" value="CARRIER"/>
    <property type="match status" value="1"/>
</dbReference>
<comment type="caution">
    <text evidence="8">The sequence shown here is derived from an EMBL/GenBank/DDBJ whole genome shotgun (WGS) entry which is preliminary data.</text>
</comment>
<evidence type="ECO:0000259" key="6">
    <source>
        <dbReference type="PROSITE" id="PS50075"/>
    </source>
</evidence>
<name>A0A8J8BHN5_9ACTN</name>
<keyword evidence="1" id="KW-0596">Phosphopantetheine</keyword>
<dbReference type="AlphaFoldDB" id="A0A8J8BHN5"/>
<feature type="active site" description="Proton acceptor; for dehydratase activity" evidence="4">
    <location>
        <position position="73"/>
    </location>
</feature>
<dbReference type="InterPro" id="IPR055123">
    <property type="entry name" value="SpnB-like_Rossmann"/>
</dbReference>
<feature type="region of interest" description="Disordered" evidence="5">
    <location>
        <begin position="414"/>
        <end position="443"/>
    </location>
</feature>
<dbReference type="PROSITE" id="PS52019">
    <property type="entry name" value="PKS_MFAS_DH"/>
    <property type="match status" value="1"/>
</dbReference>
<dbReference type="Pfam" id="PF00550">
    <property type="entry name" value="PP-binding"/>
    <property type="match status" value="1"/>
</dbReference>
<dbReference type="InterPro" id="IPR042104">
    <property type="entry name" value="PKS_dehydratase_sf"/>
</dbReference>
<dbReference type="CDD" id="cd08956">
    <property type="entry name" value="KR_3_FAS_SDR_x"/>
    <property type="match status" value="1"/>
</dbReference>
<dbReference type="InterPro" id="IPR049551">
    <property type="entry name" value="PKS_DH_C"/>
</dbReference>
<evidence type="ECO:0000256" key="5">
    <source>
        <dbReference type="SAM" id="MobiDB-lite"/>
    </source>
</evidence>
<keyword evidence="2" id="KW-0597">Phosphoprotein</keyword>
<dbReference type="SMART" id="SM00823">
    <property type="entry name" value="PKS_PP"/>
    <property type="match status" value="1"/>
</dbReference>
<dbReference type="SMART" id="SM00822">
    <property type="entry name" value="PKS_KR"/>
    <property type="match status" value="1"/>
</dbReference>
<feature type="domain" description="PKS/mFAS DH" evidence="7">
    <location>
        <begin position="42"/>
        <end position="336"/>
    </location>
</feature>
<evidence type="ECO:0000256" key="3">
    <source>
        <dbReference type="ARBA" id="ARBA00022679"/>
    </source>
</evidence>
<dbReference type="InterPro" id="IPR009081">
    <property type="entry name" value="PP-bd_ACP"/>
</dbReference>
<gene>
    <name evidence="8" type="ORF">KGA66_28530</name>
</gene>
<proteinExistence type="predicted"/>
<keyword evidence="9" id="KW-1185">Reference proteome</keyword>
<dbReference type="Gene3D" id="1.10.1200.10">
    <property type="entry name" value="ACP-like"/>
    <property type="match status" value="1"/>
</dbReference>
<organism evidence="8 9">
    <name type="scientific">Actinocrinis puniceicyclus</name>
    <dbReference type="NCBI Taxonomy" id="977794"/>
    <lineage>
        <taxon>Bacteria</taxon>
        <taxon>Bacillati</taxon>
        <taxon>Actinomycetota</taxon>
        <taxon>Actinomycetes</taxon>
        <taxon>Catenulisporales</taxon>
        <taxon>Actinospicaceae</taxon>
        <taxon>Actinocrinis</taxon>
    </lineage>
</organism>
<dbReference type="GO" id="GO:0004312">
    <property type="term" value="F:fatty acid synthase activity"/>
    <property type="evidence" value="ECO:0007669"/>
    <property type="project" value="TreeGrafter"/>
</dbReference>
<dbReference type="InterPro" id="IPR036736">
    <property type="entry name" value="ACP-like_sf"/>
</dbReference>
<feature type="non-terminal residue" evidence="8">
    <location>
        <position position="1"/>
    </location>
</feature>
<dbReference type="EMBL" id="JAGSXH010000259">
    <property type="protein sequence ID" value="MBS2967014.1"/>
    <property type="molecule type" value="Genomic_DNA"/>
</dbReference>
<dbReference type="GO" id="GO:0006633">
    <property type="term" value="P:fatty acid biosynthetic process"/>
    <property type="evidence" value="ECO:0007669"/>
    <property type="project" value="TreeGrafter"/>
</dbReference>
<dbReference type="PANTHER" id="PTHR43775:SF51">
    <property type="entry name" value="INACTIVE PHENOLPHTHIOCEROL SYNTHESIS POLYKETIDE SYNTHASE TYPE I PKS1-RELATED"/>
    <property type="match status" value="1"/>
</dbReference>
<dbReference type="Proteomes" id="UP000677913">
    <property type="component" value="Unassembled WGS sequence"/>
</dbReference>
<dbReference type="InterPro" id="IPR036291">
    <property type="entry name" value="NAD(P)-bd_dom_sf"/>
</dbReference>
<dbReference type="SUPFAM" id="SSF47336">
    <property type="entry name" value="ACP-like"/>
    <property type="match status" value="1"/>
</dbReference>
<feature type="region of interest" description="N-terminal hotdog fold" evidence="4">
    <location>
        <begin position="42"/>
        <end position="178"/>
    </location>
</feature>